<dbReference type="InterPro" id="IPR056884">
    <property type="entry name" value="NPHP3-like_N"/>
</dbReference>
<dbReference type="PANTHER" id="PTHR10039:SF14">
    <property type="entry name" value="NACHT DOMAIN-CONTAINING PROTEIN"/>
    <property type="match status" value="1"/>
</dbReference>
<evidence type="ECO:0000259" key="2">
    <source>
        <dbReference type="PROSITE" id="PS50837"/>
    </source>
</evidence>
<dbReference type="PANTHER" id="PTHR10039">
    <property type="entry name" value="AMELOGENIN"/>
    <property type="match status" value="1"/>
</dbReference>
<dbReference type="PROSITE" id="PS50837">
    <property type="entry name" value="NACHT"/>
    <property type="match status" value="1"/>
</dbReference>
<evidence type="ECO:0000313" key="3">
    <source>
        <dbReference type="EMBL" id="PVH90432.1"/>
    </source>
</evidence>
<name>A0A2V1CXH8_9PLEO</name>
<evidence type="ECO:0000313" key="4">
    <source>
        <dbReference type="Proteomes" id="UP000244855"/>
    </source>
</evidence>
<dbReference type="EMBL" id="KZ806316">
    <property type="protein sequence ID" value="PVH90432.1"/>
    <property type="molecule type" value="Genomic_DNA"/>
</dbReference>
<dbReference type="InterPro" id="IPR007111">
    <property type="entry name" value="NACHT_NTPase"/>
</dbReference>
<dbReference type="AlphaFoldDB" id="A0A2V1CXH8"/>
<feature type="domain" description="NACHT" evidence="2">
    <location>
        <begin position="148"/>
        <end position="321"/>
    </location>
</feature>
<accession>A0A2V1CXH8</accession>
<organism evidence="3 4">
    <name type="scientific">Periconia macrospinosa</name>
    <dbReference type="NCBI Taxonomy" id="97972"/>
    <lineage>
        <taxon>Eukaryota</taxon>
        <taxon>Fungi</taxon>
        <taxon>Dikarya</taxon>
        <taxon>Ascomycota</taxon>
        <taxon>Pezizomycotina</taxon>
        <taxon>Dothideomycetes</taxon>
        <taxon>Pleosporomycetidae</taxon>
        <taxon>Pleosporales</taxon>
        <taxon>Massarineae</taxon>
        <taxon>Periconiaceae</taxon>
        <taxon>Periconia</taxon>
    </lineage>
</organism>
<protein>
    <submittedName>
        <fullName evidence="3">NACHT-domain-containing protein</fullName>
    </submittedName>
</protein>
<reference evidence="3 4" key="1">
    <citation type="journal article" date="2018" name="Sci. Rep.">
        <title>Comparative genomics provides insights into the lifestyle and reveals functional heterogeneity of dark septate endophytic fungi.</title>
        <authorList>
            <person name="Knapp D.G."/>
            <person name="Nemeth J.B."/>
            <person name="Barry K."/>
            <person name="Hainaut M."/>
            <person name="Henrissat B."/>
            <person name="Johnson J."/>
            <person name="Kuo A."/>
            <person name="Lim J.H.P."/>
            <person name="Lipzen A."/>
            <person name="Nolan M."/>
            <person name="Ohm R.A."/>
            <person name="Tamas L."/>
            <person name="Grigoriev I.V."/>
            <person name="Spatafora J.W."/>
            <person name="Nagy L.G."/>
            <person name="Kovacs G.M."/>
        </authorList>
    </citation>
    <scope>NUCLEOTIDE SEQUENCE [LARGE SCALE GENOMIC DNA]</scope>
    <source>
        <strain evidence="3 4">DSE2036</strain>
    </source>
</reference>
<keyword evidence="1" id="KW-0677">Repeat</keyword>
<dbReference type="OrthoDB" id="538223at2759"/>
<proteinExistence type="predicted"/>
<keyword evidence="4" id="KW-1185">Reference proteome</keyword>
<dbReference type="Proteomes" id="UP000244855">
    <property type="component" value="Unassembled WGS sequence"/>
</dbReference>
<dbReference type="InterPro" id="IPR027417">
    <property type="entry name" value="P-loop_NTPase"/>
</dbReference>
<sequence length="658" mass="75688">APRLVEFFSKERRKLGDKMSLKQHIHRTTSIPHAVLEGAPLSCFSVDDRLRWRERRQTKIKEDEVYSLLGILDVNMAPAYGEGLEQAFRRLNNEIEKLDRCVQDMRHTDPRDVKKRIEDTKGGLLKDSYRWVLDNASFQQWLTHPQSRLLRIKGDPRKGKTMLLCGIINELQQTTTNTNLLSYFFCQATDSRINNATAVLRGLLYMLVSQQSSLVTHVRKKYDHAGKGLFEDANAWVALSEIFIDVLRDPDLDTTFLLIDALNECVANLPKLLSFIAKQSSATSRIKWIVSSRNWPEIEQQLEQADHKVRLSLELNAESVSAAVSVFIKQKVSQLVQDRKYDERIQDAVLDHLMSNAHDTFLWVALVYQNLEGTAKRNVLKKLSLFPPGLDSLYERMLQQISKSDDAELCKKVLASVALVYRPVLEELAVVVEQLDDVADEPELIQEVIGLCGSFLTLRQQTVYFVHQSAKDFLLAKPTEEMFPRGKEEVHHTTFARSLQKLTRSLHRDMYGLEALGYLVKEVKQPEPDPLVASRYSCVYWADHLCHSHATPSALYADDLLDRSVVNTFLKEKFLYWLEALSVRRENRQEIHSSLSNVDYEVEKFSKFRCGKELAYIYMYIPALSADLIKIKRRRRTERGSIQAERIVAASTQRTNIT</sequence>
<feature type="non-terminal residue" evidence="3">
    <location>
        <position position="1"/>
    </location>
</feature>
<dbReference type="Gene3D" id="3.40.50.300">
    <property type="entry name" value="P-loop containing nucleotide triphosphate hydrolases"/>
    <property type="match status" value="1"/>
</dbReference>
<dbReference type="STRING" id="97972.A0A2V1CXH8"/>
<gene>
    <name evidence="3" type="ORF">DM02DRAFT_547802</name>
</gene>
<dbReference type="Pfam" id="PF24883">
    <property type="entry name" value="NPHP3_N"/>
    <property type="match status" value="1"/>
</dbReference>
<evidence type="ECO:0000256" key="1">
    <source>
        <dbReference type="ARBA" id="ARBA00022737"/>
    </source>
</evidence>